<proteinExistence type="predicted"/>
<organism evidence="1 2">
    <name type="scientific">Vibrio genomosp. F10</name>
    <dbReference type="NCBI Taxonomy" id="723171"/>
    <lineage>
        <taxon>Bacteria</taxon>
        <taxon>Pseudomonadati</taxon>
        <taxon>Pseudomonadota</taxon>
        <taxon>Gammaproteobacteria</taxon>
        <taxon>Vibrionales</taxon>
        <taxon>Vibrionaceae</taxon>
        <taxon>Vibrio</taxon>
    </lineage>
</organism>
<name>A0A1B9R043_9VIBR</name>
<evidence type="ECO:0000313" key="2">
    <source>
        <dbReference type="Proteomes" id="UP000093173"/>
    </source>
</evidence>
<dbReference type="Proteomes" id="UP000093173">
    <property type="component" value="Unassembled WGS sequence"/>
</dbReference>
<protein>
    <recommendedName>
        <fullName evidence="3">SH3b domain-containing protein</fullName>
    </recommendedName>
</protein>
<gene>
    <name evidence="1" type="ORF">A6E14_08265</name>
</gene>
<keyword evidence="2" id="KW-1185">Reference proteome</keyword>
<dbReference type="AlphaFoldDB" id="A0A1B9R043"/>
<reference evidence="2" key="1">
    <citation type="submission" date="2016-06" db="EMBL/GenBank/DDBJ databases">
        <authorList>
            <person name="Hehemann J.-H."/>
            <person name="Arevalo P."/>
            <person name="Datta M.S."/>
            <person name="Polz M.F."/>
        </authorList>
    </citation>
    <scope>NUCLEOTIDE SEQUENCE [LARGE SCALE GENOMIC DNA]</scope>
    <source>
        <strain evidence="2">9CSC122</strain>
    </source>
</reference>
<dbReference type="EMBL" id="MAJZ01000397">
    <property type="protein sequence ID" value="OCH77072.1"/>
    <property type="molecule type" value="Genomic_DNA"/>
</dbReference>
<evidence type="ECO:0008006" key="3">
    <source>
        <dbReference type="Google" id="ProtNLM"/>
    </source>
</evidence>
<sequence>MILLLVLGLAGAGAGFYLFYWLPMQESGDVPPVAEEAPSDEVVEEPPQVIQEVITDYYVNTPTLGVRERPDREAFIERLLYRGAFVKILEQRDGWGRISVYYVYEDGGEEIAEWIPMEGLVEEAPVITKEERQETLTAYIDSSDDFNTHEVMFLTTTDALLKDETCTPGDFEELGGWVRSIRYSERDVYFVYCGGMKQADKIYLDVNSGETFYK</sequence>
<evidence type="ECO:0000313" key="1">
    <source>
        <dbReference type="EMBL" id="OCH77072.1"/>
    </source>
</evidence>
<dbReference type="RefSeq" id="WP_017037307.1">
    <property type="nucleotide sequence ID" value="NZ_JBNGCH010000397.1"/>
</dbReference>
<comment type="caution">
    <text evidence="1">The sequence shown here is derived from an EMBL/GenBank/DDBJ whole genome shotgun (WGS) entry which is preliminary data.</text>
</comment>
<accession>A0A1B9R043</accession>